<dbReference type="Proteomes" id="UP000054985">
    <property type="component" value="Unassembled WGS sequence"/>
</dbReference>
<dbReference type="EMBL" id="LNYN01000029">
    <property type="protein sequence ID" value="KTD32336.1"/>
    <property type="molecule type" value="Genomic_DNA"/>
</dbReference>
<evidence type="ECO:0000313" key="3">
    <source>
        <dbReference type="Proteomes" id="UP000054985"/>
    </source>
</evidence>
<reference evidence="1 3" key="1">
    <citation type="submission" date="2015-11" db="EMBL/GenBank/DDBJ databases">
        <title>Genomic analysis of 38 Legionella species identifies large and diverse effector repertoires.</title>
        <authorList>
            <person name="Burstein D."/>
            <person name="Amaro F."/>
            <person name="Zusman T."/>
            <person name="Lifshitz Z."/>
            <person name="Cohen O."/>
            <person name="Gilbert J.A."/>
            <person name="Pupko T."/>
            <person name="Shuman H.A."/>
            <person name="Segal G."/>
        </authorList>
    </citation>
    <scope>NUCLEOTIDE SEQUENCE [LARGE SCALE GENOMIC DNA]</scope>
    <source>
        <strain evidence="1 3">ATCC 43877</strain>
    </source>
</reference>
<protein>
    <submittedName>
        <fullName evidence="2">Uncharacterized protein</fullName>
    </submittedName>
</protein>
<organism evidence="2 4">
    <name type="scientific">Legionella moravica</name>
    <dbReference type="NCBI Taxonomy" id="39962"/>
    <lineage>
        <taxon>Bacteria</taxon>
        <taxon>Pseudomonadati</taxon>
        <taxon>Pseudomonadota</taxon>
        <taxon>Gammaproteobacteria</taxon>
        <taxon>Legionellales</taxon>
        <taxon>Legionellaceae</taxon>
        <taxon>Legionella</taxon>
    </lineage>
</organism>
<evidence type="ECO:0000313" key="4">
    <source>
        <dbReference type="Proteomes" id="UP000254040"/>
    </source>
</evidence>
<dbReference type="EMBL" id="UGOG01000001">
    <property type="protein sequence ID" value="STX62433.1"/>
    <property type="molecule type" value="Genomic_DNA"/>
</dbReference>
<dbReference type="Proteomes" id="UP000254040">
    <property type="component" value="Unassembled WGS sequence"/>
</dbReference>
<evidence type="ECO:0000313" key="1">
    <source>
        <dbReference type="EMBL" id="KTD32336.1"/>
    </source>
</evidence>
<sequence length="78" mass="8643">MTPYLLDTITVTPHVISSAARDLLSVAQSLRWPSVYVGAVLLQLCSLFTKIVGTIKHNCTNLKQKTIFRKILSMVALN</sequence>
<reference evidence="2 4" key="2">
    <citation type="submission" date="2018-06" db="EMBL/GenBank/DDBJ databases">
        <authorList>
            <consortium name="Pathogen Informatics"/>
            <person name="Doyle S."/>
        </authorList>
    </citation>
    <scope>NUCLEOTIDE SEQUENCE [LARGE SCALE GENOMIC DNA]</scope>
    <source>
        <strain evidence="2 4">NCTC12239</strain>
    </source>
</reference>
<evidence type="ECO:0000313" key="2">
    <source>
        <dbReference type="EMBL" id="STX62433.1"/>
    </source>
</evidence>
<proteinExistence type="predicted"/>
<keyword evidence="3" id="KW-1185">Reference proteome</keyword>
<gene>
    <name evidence="1" type="ORF">Lmor_2274</name>
    <name evidence="2" type="ORF">NCTC12239_01364</name>
</gene>
<name>A0A378JUV0_9GAMM</name>
<accession>A0A378JUV0</accession>
<dbReference type="AlphaFoldDB" id="A0A378JUV0"/>